<keyword evidence="1" id="KW-1133">Transmembrane helix</keyword>
<dbReference type="InterPro" id="IPR001128">
    <property type="entry name" value="Cyt_P450"/>
</dbReference>
<dbReference type="Pfam" id="PF00067">
    <property type="entry name" value="p450"/>
    <property type="match status" value="1"/>
</dbReference>
<keyword evidence="1" id="KW-0472">Membrane</keyword>
<organism evidence="2 3">
    <name type="scientific">Mycena belliarum</name>
    <dbReference type="NCBI Taxonomy" id="1033014"/>
    <lineage>
        <taxon>Eukaryota</taxon>
        <taxon>Fungi</taxon>
        <taxon>Dikarya</taxon>
        <taxon>Basidiomycota</taxon>
        <taxon>Agaricomycotina</taxon>
        <taxon>Agaricomycetes</taxon>
        <taxon>Agaricomycetidae</taxon>
        <taxon>Agaricales</taxon>
        <taxon>Marasmiineae</taxon>
        <taxon>Mycenaceae</taxon>
        <taxon>Mycena</taxon>
    </lineage>
</organism>
<dbReference type="GO" id="GO:0016705">
    <property type="term" value="F:oxidoreductase activity, acting on paired donors, with incorporation or reduction of molecular oxygen"/>
    <property type="evidence" value="ECO:0007669"/>
    <property type="project" value="InterPro"/>
</dbReference>
<keyword evidence="3" id="KW-1185">Reference proteome</keyword>
<keyword evidence="1" id="KW-0812">Transmembrane</keyword>
<dbReference type="SUPFAM" id="SSF48264">
    <property type="entry name" value="Cytochrome P450"/>
    <property type="match status" value="1"/>
</dbReference>
<dbReference type="EMBL" id="JARJCN010000036">
    <property type="protein sequence ID" value="KAJ7084873.1"/>
    <property type="molecule type" value="Genomic_DNA"/>
</dbReference>
<gene>
    <name evidence="2" type="ORF">B0H15DRAFT_923543</name>
</gene>
<reference evidence="2" key="1">
    <citation type="submission" date="2023-03" db="EMBL/GenBank/DDBJ databases">
        <title>Massive genome expansion in bonnet fungi (Mycena s.s.) driven by repeated elements and novel gene families across ecological guilds.</title>
        <authorList>
            <consortium name="Lawrence Berkeley National Laboratory"/>
            <person name="Harder C.B."/>
            <person name="Miyauchi S."/>
            <person name="Viragh M."/>
            <person name="Kuo A."/>
            <person name="Thoen E."/>
            <person name="Andreopoulos B."/>
            <person name="Lu D."/>
            <person name="Skrede I."/>
            <person name="Drula E."/>
            <person name="Henrissat B."/>
            <person name="Morin E."/>
            <person name="Kohler A."/>
            <person name="Barry K."/>
            <person name="LaButti K."/>
            <person name="Morin E."/>
            <person name="Salamov A."/>
            <person name="Lipzen A."/>
            <person name="Mereny Z."/>
            <person name="Hegedus B."/>
            <person name="Baldrian P."/>
            <person name="Stursova M."/>
            <person name="Weitz H."/>
            <person name="Taylor A."/>
            <person name="Grigoriev I.V."/>
            <person name="Nagy L.G."/>
            <person name="Martin F."/>
            <person name="Kauserud H."/>
        </authorList>
    </citation>
    <scope>NUCLEOTIDE SEQUENCE</scope>
    <source>
        <strain evidence="2">CBHHK173m</strain>
    </source>
</reference>
<name>A0AAD6TZF6_9AGAR</name>
<accession>A0AAD6TZF6</accession>
<feature type="transmembrane region" description="Helical" evidence="1">
    <location>
        <begin position="6"/>
        <end position="25"/>
    </location>
</feature>
<evidence type="ECO:0008006" key="4">
    <source>
        <dbReference type="Google" id="ProtNLM"/>
    </source>
</evidence>
<dbReference type="Gene3D" id="1.10.630.10">
    <property type="entry name" value="Cytochrome P450"/>
    <property type="match status" value="1"/>
</dbReference>
<dbReference type="AlphaFoldDB" id="A0AAD6TZF6"/>
<comment type="caution">
    <text evidence="2">The sequence shown here is derived from an EMBL/GenBank/DDBJ whole genome shotgun (WGS) entry which is preliminary data.</text>
</comment>
<dbReference type="GO" id="GO:0020037">
    <property type="term" value="F:heme binding"/>
    <property type="evidence" value="ECO:0007669"/>
    <property type="project" value="InterPro"/>
</dbReference>
<dbReference type="GO" id="GO:0004497">
    <property type="term" value="F:monooxygenase activity"/>
    <property type="evidence" value="ECO:0007669"/>
    <property type="project" value="InterPro"/>
</dbReference>
<evidence type="ECO:0000313" key="3">
    <source>
        <dbReference type="Proteomes" id="UP001222325"/>
    </source>
</evidence>
<dbReference type="Proteomes" id="UP001222325">
    <property type="component" value="Unassembled WGS sequence"/>
</dbReference>
<proteinExistence type="predicted"/>
<evidence type="ECO:0000313" key="2">
    <source>
        <dbReference type="EMBL" id="KAJ7084873.1"/>
    </source>
</evidence>
<protein>
    <recommendedName>
        <fullName evidence="4">Cytochrome P450</fullName>
    </recommendedName>
</protein>
<sequence length="403" mass="44968">MSNLKLYGICLCAAILTFFFIFRFWSLHRQGTVLHQTLESIRLLLDPPDTPKDTLLRSRASANARLVGAFHLTNTFVSPDPAVNSAFRTQSSRLLQAAQRDWRQFSDIALQAVEMALPDRRLNSPFDGFVATVTLSTIIVGLLEPHADIAALAANDLEIVSNLITHIWILSKKPEPIPPQLLQKLNDHLRHLIPDQLVYPNPLDFVIPTWETLWRVVAAALVHIHRDVIASEAFRDLIENPSFVQFRASRLARTSPSVEDYILETLRLDPPVRHMARKTVRQSKLTEFLPRFLAGSIPPQEFTEVADIESAQRSAFWGDHPETFEAARFRLDSESVSSGDLLAFGCGPLKCVASQWAPMAVAVIVGAILNRVDGSGYSIVHGRGVGGRQGWEGWTVCRVDVDT</sequence>
<evidence type="ECO:0000256" key="1">
    <source>
        <dbReference type="SAM" id="Phobius"/>
    </source>
</evidence>
<dbReference type="GO" id="GO:0005506">
    <property type="term" value="F:iron ion binding"/>
    <property type="evidence" value="ECO:0007669"/>
    <property type="project" value="InterPro"/>
</dbReference>
<dbReference type="InterPro" id="IPR036396">
    <property type="entry name" value="Cyt_P450_sf"/>
</dbReference>